<sequence length="197" mass="22019">MIQFNTLKITQDGKSLIINASVKDLDYYKDVLIGSIIIDNQDTYSANGPSSNPIYKRSFSNIDLVTGKEIGGFKKINLTISAKKLQDNNGDLNDDILYIYLVAVGTPSTDTPCGMDNINTLGVALNLRPIYNSGMSYIKQVEKSCEIPKEFINFILEYKALDLALKTENYLQANKYWNKFFKNNKVVPLNTTSCGCT</sequence>
<reference evidence="1" key="1">
    <citation type="journal article" date="2021" name="Proc. Natl. Acad. Sci. U.S.A.">
        <title>A Catalog of Tens of Thousands of Viruses from Human Metagenomes Reveals Hidden Associations with Chronic Diseases.</title>
        <authorList>
            <person name="Tisza M.J."/>
            <person name="Buck C.B."/>
        </authorList>
    </citation>
    <scope>NUCLEOTIDE SEQUENCE</scope>
    <source>
        <strain evidence="1">Ct3KQ27</strain>
    </source>
</reference>
<name>A0A8S5TT02_9CAUD</name>
<accession>A0A8S5TT02</accession>
<dbReference type="Pfam" id="PF25724">
    <property type="entry name" value="crAss_THA"/>
    <property type="match status" value="1"/>
</dbReference>
<protein>
    <submittedName>
        <fullName evidence="1">Uncharacterized protein</fullName>
    </submittedName>
</protein>
<proteinExistence type="predicted"/>
<evidence type="ECO:0000313" key="1">
    <source>
        <dbReference type="EMBL" id="DAF85337.1"/>
    </source>
</evidence>
<dbReference type="EMBL" id="BK015923">
    <property type="protein sequence ID" value="DAF85337.1"/>
    <property type="molecule type" value="Genomic_DNA"/>
</dbReference>
<dbReference type="InterPro" id="IPR057876">
    <property type="entry name" value="crAss_THA"/>
</dbReference>
<organism evidence="1">
    <name type="scientific">CrAss-like virus sp. ct3KQ27</name>
    <dbReference type="NCBI Taxonomy" id="2825834"/>
    <lineage>
        <taxon>Viruses</taxon>
        <taxon>Duplodnaviria</taxon>
        <taxon>Heunggongvirae</taxon>
        <taxon>Uroviricota</taxon>
        <taxon>Caudoviricetes</taxon>
        <taxon>Crassvirales</taxon>
    </lineage>
</organism>